<keyword evidence="3" id="KW-1185">Reference proteome</keyword>
<comment type="caution">
    <text evidence="2">The sequence shown here is derived from an EMBL/GenBank/DDBJ whole genome shotgun (WGS) entry which is preliminary data.</text>
</comment>
<dbReference type="Pfam" id="PF00026">
    <property type="entry name" value="Asp"/>
    <property type="match status" value="1"/>
</dbReference>
<dbReference type="OrthoDB" id="10537234at2759"/>
<gene>
    <name evidence="2" type="ORF">RFULGI_LOCUS6442</name>
</gene>
<sequence>WASVVSIGINSTQGVTTIFDLETRDSFVESTNCILCPGYTFDPTNSSTYNKTQTTSYNSGRFHINEYGVDIISTGNVTIPYVFGLVDSINDTESVDLYATGVFGLASLASQLFIK</sequence>
<organism evidence="2 3">
    <name type="scientific">Racocetra fulgida</name>
    <dbReference type="NCBI Taxonomy" id="60492"/>
    <lineage>
        <taxon>Eukaryota</taxon>
        <taxon>Fungi</taxon>
        <taxon>Fungi incertae sedis</taxon>
        <taxon>Mucoromycota</taxon>
        <taxon>Glomeromycotina</taxon>
        <taxon>Glomeromycetes</taxon>
        <taxon>Diversisporales</taxon>
        <taxon>Gigasporaceae</taxon>
        <taxon>Racocetra</taxon>
    </lineage>
</organism>
<dbReference type="Gene3D" id="2.40.70.10">
    <property type="entry name" value="Acid Proteases"/>
    <property type="match status" value="1"/>
</dbReference>
<feature type="non-terminal residue" evidence="2">
    <location>
        <position position="115"/>
    </location>
</feature>
<evidence type="ECO:0000259" key="1">
    <source>
        <dbReference type="Pfam" id="PF00026"/>
    </source>
</evidence>
<evidence type="ECO:0000313" key="2">
    <source>
        <dbReference type="EMBL" id="CAG8596581.1"/>
    </source>
</evidence>
<proteinExistence type="predicted"/>
<evidence type="ECO:0000313" key="3">
    <source>
        <dbReference type="Proteomes" id="UP000789396"/>
    </source>
</evidence>
<reference evidence="2" key="1">
    <citation type="submission" date="2021-06" db="EMBL/GenBank/DDBJ databases">
        <authorList>
            <person name="Kallberg Y."/>
            <person name="Tangrot J."/>
            <person name="Rosling A."/>
        </authorList>
    </citation>
    <scope>NUCLEOTIDE SEQUENCE</scope>
    <source>
        <strain evidence="2">IN212</strain>
    </source>
</reference>
<dbReference type="EMBL" id="CAJVPZ010008299">
    <property type="protein sequence ID" value="CAG8596581.1"/>
    <property type="molecule type" value="Genomic_DNA"/>
</dbReference>
<dbReference type="InterPro" id="IPR033121">
    <property type="entry name" value="PEPTIDASE_A1"/>
</dbReference>
<accession>A0A9N9GAK6</accession>
<dbReference type="Proteomes" id="UP000789396">
    <property type="component" value="Unassembled WGS sequence"/>
</dbReference>
<name>A0A9N9GAK6_9GLOM</name>
<dbReference type="InterPro" id="IPR021109">
    <property type="entry name" value="Peptidase_aspartic_dom_sf"/>
</dbReference>
<dbReference type="AlphaFoldDB" id="A0A9N9GAK6"/>
<feature type="domain" description="Peptidase A1" evidence="1">
    <location>
        <begin position="4"/>
        <end position="106"/>
    </location>
</feature>
<protein>
    <submittedName>
        <fullName evidence="2">3284_t:CDS:1</fullName>
    </submittedName>
</protein>
<dbReference type="SUPFAM" id="SSF50630">
    <property type="entry name" value="Acid proteases"/>
    <property type="match status" value="1"/>
</dbReference>